<comment type="caution">
    <text evidence="2">The sequence shown here is derived from an EMBL/GenBank/DDBJ whole genome shotgun (WGS) entry which is preliminary data.</text>
</comment>
<dbReference type="EMBL" id="VSSQ01002025">
    <property type="protein sequence ID" value="MPM12813.1"/>
    <property type="molecule type" value="Genomic_DNA"/>
</dbReference>
<gene>
    <name evidence="2" type="ORF">SDC9_59167</name>
</gene>
<feature type="region of interest" description="Disordered" evidence="1">
    <location>
        <begin position="72"/>
        <end position="93"/>
    </location>
</feature>
<protein>
    <recommendedName>
        <fullName evidence="3">FMN-binding domain-containing protein</fullName>
    </recommendedName>
</protein>
<evidence type="ECO:0000313" key="2">
    <source>
        <dbReference type="EMBL" id="MPM12813.1"/>
    </source>
</evidence>
<sequence>MRGNFKFWNIIHIRKERIGIIIFGLLSKNNRDHLSMDTKKGWKKLMTNKRFFALFITLLIAVGILGGCTKTVPTEPGTTTEPTTTTTPGTTTPDYSELKIGQVEYAAHGTKSFCVATAVVAGDKVVAAYLDEFQYMPSDKATGVPNSDTDFGTYVADKSVVLGSKRVNADYYSENMKTNGGATQRIDTSLNAIEKYCVGMTVAELDTWITGTTKEGEPPDTVAGSTLADTAGYVKAIASAAKAAVAQNTTGNKTTGG</sequence>
<feature type="compositionally biased region" description="Low complexity" evidence="1">
    <location>
        <begin position="73"/>
        <end position="93"/>
    </location>
</feature>
<proteinExistence type="predicted"/>
<accession>A0A644XF73</accession>
<dbReference type="AlphaFoldDB" id="A0A644XF73"/>
<evidence type="ECO:0008006" key="3">
    <source>
        <dbReference type="Google" id="ProtNLM"/>
    </source>
</evidence>
<evidence type="ECO:0000256" key="1">
    <source>
        <dbReference type="SAM" id="MobiDB-lite"/>
    </source>
</evidence>
<dbReference type="Gene3D" id="3.90.1010.20">
    <property type="match status" value="1"/>
</dbReference>
<reference evidence="2" key="1">
    <citation type="submission" date="2019-08" db="EMBL/GenBank/DDBJ databases">
        <authorList>
            <person name="Kucharzyk K."/>
            <person name="Murdoch R.W."/>
            <person name="Higgins S."/>
            <person name="Loffler F."/>
        </authorList>
    </citation>
    <scope>NUCLEOTIDE SEQUENCE</scope>
</reference>
<organism evidence="2">
    <name type="scientific">bioreactor metagenome</name>
    <dbReference type="NCBI Taxonomy" id="1076179"/>
    <lineage>
        <taxon>unclassified sequences</taxon>
        <taxon>metagenomes</taxon>
        <taxon>ecological metagenomes</taxon>
    </lineage>
</organism>
<name>A0A644XF73_9ZZZZ</name>